<evidence type="ECO:0000256" key="1">
    <source>
        <dbReference type="SAM" id="MobiDB-lite"/>
    </source>
</evidence>
<evidence type="ECO:0000313" key="2">
    <source>
        <dbReference type="EMBL" id="RDF05402.1"/>
    </source>
</evidence>
<dbReference type="Proteomes" id="UP000253999">
    <property type="component" value="Unassembled WGS sequence"/>
</dbReference>
<gene>
    <name evidence="2" type="ORF">DPV98_02590</name>
</gene>
<organism evidence="2 3">
    <name type="scientific">Haemophilus parahaemolyticus</name>
    <dbReference type="NCBI Taxonomy" id="735"/>
    <lineage>
        <taxon>Bacteria</taxon>
        <taxon>Pseudomonadati</taxon>
        <taxon>Pseudomonadota</taxon>
        <taxon>Gammaproteobacteria</taxon>
        <taxon>Pasteurellales</taxon>
        <taxon>Pasteurellaceae</taxon>
        <taxon>Haemophilus</taxon>
    </lineage>
</organism>
<protein>
    <submittedName>
        <fullName evidence="2">Uncharacterized protein</fullName>
    </submittedName>
</protein>
<feature type="region of interest" description="Disordered" evidence="1">
    <location>
        <begin position="1"/>
        <end position="49"/>
    </location>
</feature>
<proteinExistence type="predicted"/>
<feature type="compositionally biased region" description="Basic and acidic residues" evidence="1">
    <location>
        <begin position="7"/>
        <end position="33"/>
    </location>
</feature>
<reference evidence="2 3" key="1">
    <citation type="submission" date="2018-05" db="EMBL/GenBank/DDBJ databases">
        <title>Draft Genome Sequences for a Diverse set of 7 Haemophilus Species.</title>
        <authorList>
            <person name="Nichols M."/>
            <person name="Topaz N."/>
            <person name="Wang X."/>
            <person name="Wang X."/>
            <person name="Boxrud D."/>
        </authorList>
    </citation>
    <scope>NUCLEOTIDE SEQUENCE [LARGE SCALE GENOMIC DNA]</scope>
    <source>
        <strain evidence="2 3">C2010039593</strain>
    </source>
</reference>
<evidence type="ECO:0000313" key="3">
    <source>
        <dbReference type="Proteomes" id="UP000253999"/>
    </source>
</evidence>
<dbReference type="AlphaFoldDB" id="A0A369ZF73"/>
<dbReference type="EMBL" id="QEQD01000002">
    <property type="protein sequence ID" value="RDF05402.1"/>
    <property type="molecule type" value="Genomic_DNA"/>
</dbReference>
<name>A0A369ZF73_HAEPH</name>
<sequence length="136" mass="16075">MSSQIELDAKNYKRAGASDKEVSDSLDRNKKELSNNYNQHKNRFNQERDDKVKKIEANLIALEEAYPQDINRIKIYHQQEKDRYLSETKEQLGKMISDHERVIESFRNQYNSGIKAPIRYKIESSNNGKDFYVTIQ</sequence>
<accession>A0A369ZF73</accession>
<comment type="caution">
    <text evidence="2">The sequence shown here is derived from an EMBL/GenBank/DDBJ whole genome shotgun (WGS) entry which is preliminary data.</text>
</comment>